<dbReference type="RefSeq" id="WP_377118476.1">
    <property type="nucleotide sequence ID" value="NZ_JBHTHZ010000014.1"/>
</dbReference>
<reference evidence="2" key="1">
    <citation type="journal article" date="2019" name="Int. J. Syst. Evol. Microbiol.">
        <title>The Global Catalogue of Microorganisms (GCM) 10K type strain sequencing project: providing services to taxonomists for standard genome sequencing and annotation.</title>
        <authorList>
            <consortium name="The Broad Institute Genomics Platform"/>
            <consortium name="The Broad Institute Genome Sequencing Center for Infectious Disease"/>
            <person name="Wu L."/>
            <person name="Ma J."/>
        </authorList>
    </citation>
    <scope>NUCLEOTIDE SEQUENCE [LARGE SCALE GENOMIC DNA]</scope>
    <source>
        <strain evidence="2">CCUG 61484</strain>
    </source>
</reference>
<dbReference type="InterPro" id="IPR031009">
    <property type="entry name" value="Tcm_partner"/>
</dbReference>
<evidence type="ECO:0000313" key="2">
    <source>
        <dbReference type="Proteomes" id="UP001597010"/>
    </source>
</evidence>
<organism evidence="1 2">
    <name type="scientific">Mucilaginibacter litoreus</name>
    <dbReference type="NCBI Taxonomy" id="1048221"/>
    <lineage>
        <taxon>Bacteria</taxon>
        <taxon>Pseudomonadati</taxon>
        <taxon>Bacteroidota</taxon>
        <taxon>Sphingobacteriia</taxon>
        <taxon>Sphingobacteriales</taxon>
        <taxon>Sphingobacteriaceae</taxon>
        <taxon>Mucilaginibacter</taxon>
    </lineage>
</organism>
<protein>
    <submittedName>
        <fullName evidence="1">Three-Cys-motif partner protein TcmP</fullName>
    </submittedName>
</protein>
<dbReference type="NCBIfam" id="TIGR04474">
    <property type="entry name" value="tcm_partner"/>
    <property type="match status" value="1"/>
</dbReference>
<sequence>MKDNTANQFGGGWTEAKMEIVVNYAKAYLTIMNKQDWVKTLYFDGFAGSGLIEASEEKEAIKGTALRILEINEPKPFDIYYFVEKDKKNKEALDATIKEAYPNKKTYVVQEDCNVKLITMAKYLKNNKNFRALVFVDPYGMSVNWTSIEKLEKLGIDLWILVPTGVGVNRLLKNDGKIPEGWFKKLEDFLGLERNEIVNHFYSYKTVNTLFGDETAINKDVQIIQKIGDLYSQRLKTIFEHVSNSFVMRNKNNSIMYHFMMATNNKTALKLANDIINPKYKL</sequence>
<proteinExistence type="predicted"/>
<name>A0ABW3AY11_9SPHI</name>
<evidence type="ECO:0000313" key="1">
    <source>
        <dbReference type="EMBL" id="MFD0795760.1"/>
    </source>
</evidence>
<dbReference type="EMBL" id="JBHTHZ010000014">
    <property type="protein sequence ID" value="MFD0795760.1"/>
    <property type="molecule type" value="Genomic_DNA"/>
</dbReference>
<accession>A0ABW3AY11</accession>
<gene>
    <name evidence="1" type="primary">tcmP</name>
    <name evidence="1" type="ORF">ACFQZX_19215</name>
</gene>
<comment type="caution">
    <text evidence="1">The sequence shown here is derived from an EMBL/GenBank/DDBJ whole genome shotgun (WGS) entry which is preliminary data.</text>
</comment>
<keyword evidence="2" id="KW-1185">Reference proteome</keyword>
<dbReference type="Proteomes" id="UP001597010">
    <property type="component" value="Unassembled WGS sequence"/>
</dbReference>